<keyword evidence="1" id="KW-0175">Coiled coil</keyword>
<evidence type="ECO:0000313" key="2">
    <source>
        <dbReference type="EMBL" id="CAI9592001.1"/>
    </source>
</evidence>
<organism evidence="2 3">
    <name type="scientific">Staurois parvus</name>
    <dbReference type="NCBI Taxonomy" id="386267"/>
    <lineage>
        <taxon>Eukaryota</taxon>
        <taxon>Metazoa</taxon>
        <taxon>Chordata</taxon>
        <taxon>Craniata</taxon>
        <taxon>Vertebrata</taxon>
        <taxon>Euteleostomi</taxon>
        <taxon>Amphibia</taxon>
        <taxon>Batrachia</taxon>
        <taxon>Anura</taxon>
        <taxon>Neobatrachia</taxon>
        <taxon>Ranoidea</taxon>
        <taxon>Ranidae</taxon>
        <taxon>Staurois</taxon>
    </lineage>
</organism>
<gene>
    <name evidence="2" type="ORF">SPARVUS_LOCUS11302039</name>
</gene>
<keyword evidence="3" id="KW-1185">Reference proteome</keyword>
<dbReference type="EMBL" id="CATNWA010016364">
    <property type="protein sequence ID" value="CAI9592001.1"/>
    <property type="molecule type" value="Genomic_DNA"/>
</dbReference>
<evidence type="ECO:0008006" key="4">
    <source>
        <dbReference type="Google" id="ProtNLM"/>
    </source>
</evidence>
<protein>
    <recommendedName>
        <fullName evidence="4">Synaptonemal complex central element protein 3</fullName>
    </recommendedName>
</protein>
<evidence type="ECO:0000256" key="1">
    <source>
        <dbReference type="SAM" id="Coils"/>
    </source>
</evidence>
<comment type="caution">
    <text evidence="2">The sequence shown here is derived from an EMBL/GenBank/DDBJ whole genome shotgun (WGS) entry which is preliminary data.</text>
</comment>
<evidence type="ECO:0000313" key="3">
    <source>
        <dbReference type="Proteomes" id="UP001162483"/>
    </source>
</evidence>
<feature type="coiled-coil region" evidence="1">
    <location>
        <begin position="8"/>
        <end position="42"/>
    </location>
</feature>
<accession>A0ABN9F4L2</accession>
<dbReference type="InterPro" id="IPR028145">
    <property type="entry name" value="Synaptonemal_3"/>
</dbReference>
<proteinExistence type="predicted"/>
<sequence length="103" mass="11683">MADPESDKHSTEDVLKTLQDLNKDLEQLLEQIEKVSAEATGMAYEMVTTRSNPGLAEQVKRLNEAFQKCLNEVQKNWKEMLEEAKQASESECCNDNSSVFLQT</sequence>
<reference evidence="2" key="1">
    <citation type="submission" date="2023-05" db="EMBL/GenBank/DDBJ databases">
        <authorList>
            <person name="Stuckert A."/>
        </authorList>
    </citation>
    <scope>NUCLEOTIDE SEQUENCE</scope>
</reference>
<dbReference type="Pfam" id="PF15191">
    <property type="entry name" value="Synaptonemal_3"/>
    <property type="match status" value="1"/>
</dbReference>
<dbReference type="Proteomes" id="UP001162483">
    <property type="component" value="Unassembled WGS sequence"/>
</dbReference>
<dbReference type="PANTHER" id="PTHR36686:SF1">
    <property type="entry name" value="SYNAPTONEMAL COMPLEX CENTRAL ELEMENT PROTEIN 3"/>
    <property type="match status" value="1"/>
</dbReference>
<dbReference type="Gene3D" id="1.20.58.60">
    <property type="match status" value="1"/>
</dbReference>
<dbReference type="PANTHER" id="PTHR36686">
    <property type="entry name" value="SYNAPTONEMAL COMPLEX CENTRAL ELEMENT PROTEIN 3"/>
    <property type="match status" value="1"/>
</dbReference>
<name>A0ABN9F4L2_9NEOB</name>